<dbReference type="Proteomes" id="UP000245168">
    <property type="component" value="Unassembled WGS sequence"/>
</dbReference>
<feature type="transmembrane region" description="Helical" evidence="6">
    <location>
        <begin position="77"/>
        <end position="97"/>
    </location>
</feature>
<dbReference type="PANTHER" id="PTHR36506:SF1">
    <property type="entry name" value="PREFLAGELLIN PEPTIDASE"/>
    <property type="match status" value="1"/>
</dbReference>
<dbReference type="InterPro" id="IPR000045">
    <property type="entry name" value="Prepilin_IV_endopep_pep"/>
</dbReference>
<dbReference type="GO" id="GO:0004190">
    <property type="term" value="F:aspartic-type endopeptidase activity"/>
    <property type="evidence" value="ECO:0007669"/>
    <property type="project" value="InterPro"/>
</dbReference>
<reference evidence="9" key="1">
    <citation type="submission" date="2018-05" db="EMBL/GenBank/DDBJ databases">
        <authorList>
            <person name="Liu B.-T."/>
        </authorList>
    </citation>
    <scope>NUCLEOTIDE SEQUENCE [LARGE SCALE GENOMIC DNA]</scope>
    <source>
        <strain evidence="9">WD6-1</strain>
    </source>
</reference>
<feature type="transmembrane region" description="Helical" evidence="6">
    <location>
        <begin position="190"/>
        <end position="207"/>
    </location>
</feature>
<evidence type="ECO:0000256" key="4">
    <source>
        <dbReference type="ARBA" id="ARBA00022989"/>
    </source>
</evidence>
<keyword evidence="3 6" id="KW-0812">Transmembrane</keyword>
<dbReference type="Pfam" id="PF01478">
    <property type="entry name" value="Peptidase_A24"/>
    <property type="match status" value="1"/>
</dbReference>
<dbReference type="PANTHER" id="PTHR36506">
    <property type="entry name" value="PREFLAGELLIN PEPTIDASE"/>
    <property type="match status" value="1"/>
</dbReference>
<feature type="transmembrane region" description="Helical" evidence="6">
    <location>
        <begin position="52"/>
        <end position="70"/>
    </location>
</feature>
<keyword evidence="5 6" id="KW-0472">Membrane</keyword>
<proteinExistence type="predicted"/>
<dbReference type="EMBL" id="QEXV01000001">
    <property type="protein sequence ID" value="PWE18587.1"/>
    <property type="molecule type" value="Genomic_DNA"/>
</dbReference>
<evidence type="ECO:0000259" key="7">
    <source>
        <dbReference type="Pfam" id="PF01478"/>
    </source>
</evidence>
<evidence type="ECO:0000313" key="9">
    <source>
        <dbReference type="Proteomes" id="UP000245168"/>
    </source>
</evidence>
<dbReference type="Gene3D" id="1.20.120.1220">
    <property type="match status" value="1"/>
</dbReference>
<evidence type="ECO:0000256" key="6">
    <source>
        <dbReference type="SAM" id="Phobius"/>
    </source>
</evidence>
<feature type="transmembrane region" description="Helical" evidence="6">
    <location>
        <begin position="144"/>
        <end position="170"/>
    </location>
</feature>
<keyword evidence="2" id="KW-1003">Cell membrane</keyword>
<comment type="caution">
    <text evidence="8">The sequence shown here is derived from an EMBL/GenBank/DDBJ whole genome shotgun (WGS) entry which is preliminary data.</text>
</comment>
<dbReference type="InterPro" id="IPR052218">
    <property type="entry name" value="Preflagellin_Peptidase"/>
</dbReference>
<dbReference type="GO" id="GO:0005886">
    <property type="term" value="C:plasma membrane"/>
    <property type="evidence" value="ECO:0007669"/>
    <property type="project" value="UniProtKB-SubCell"/>
</dbReference>
<name>A0A2U2BX61_9PROT</name>
<feature type="transmembrane region" description="Helical" evidence="6">
    <location>
        <begin position="103"/>
        <end position="123"/>
    </location>
</feature>
<gene>
    <name evidence="8" type="ORF">DDZ18_03005</name>
</gene>
<evidence type="ECO:0000256" key="2">
    <source>
        <dbReference type="ARBA" id="ARBA00022475"/>
    </source>
</evidence>
<keyword evidence="4 6" id="KW-1133">Transmembrane helix</keyword>
<feature type="domain" description="Prepilin type IV endopeptidase peptidase" evidence="7">
    <location>
        <begin position="59"/>
        <end position="160"/>
    </location>
</feature>
<organism evidence="8 9">
    <name type="scientific">Marinicauda salina</name>
    <dbReference type="NCBI Taxonomy" id="2135793"/>
    <lineage>
        <taxon>Bacteria</taxon>
        <taxon>Pseudomonadati</taxon>
        <taxon>Pseudomonadota</taxon>
        <taxon>Alphaproteobacteria</taxon>
        <taxon>Maricaulales</taxon>
        <taxon>Maricaulaceae</taxon>
        <taxon>Marinicauda</taxon>
    </lineage>
</organism>
<sequence length="209" mass="21394">MRASSPAAPAISSWREACSSAPSTKARSSTSRPIAICRRCANREAGDVTPDVPVWLTGVLLAIVAAAAVSDVRSYTIPNAFPIVVAALFLLAIPLAGYGPAQIGWHVLSTVIGFGVGFGMFMFRLMGGGDVKLFAALALWTPPGIFATLAVAVAIAGGLLAGGVLAALWIRQRISQAAPDPDKAISKTRLPYGVAIFAGAAATALAVHV</sequence>
<keyword evidence="9" id="KW-1185">Reference proteome</keyword>
<protein>
    <recommendedName>
        <fullName evidence="7">Prepilin type IV endopeptidase peptidase domain-containing protein</fullName>
    </recommendedName>
</protein>
<evidence type="ECO:0000313" key="8">
    <source>
        <dbReference type="EMBL" id="PWE18587.1"/>
    </source>
</evidence>
<comment type="subcellular location">
    <subcellularLocation>
        <location evidence="1">Cell membrane</location>
        <topology evidence="1">Multi-pass membrane protein</topology>
    </subcellularLocation>
</comment>
<evidence type="ECO:0000256" key="5">
    <source>
        <dbReference type="ARBA" id="ARBA00023136"/>
    </source>
</evidence>
<evidence type="ECO:0000256" key="3">
    <source>
        <dbReference type="ARBA" id="ARBA00022692"/>
    </source>
</evidence>
<dbReference type="AlphaFoldDB" id="A0A2U2BX61"/>
<accession>A0A2U2BX61</accession>
<evidence type="ECO:0000256" key="1">
    <source>
        <dbReference type="ARBA" id="ARBA00004651"/>
    </source>
</evidence>